<protein>
    <submittedName>
        <fullName evidence="1">Bifunctional metallophosphatase/5'-nucleotidase</fullName>
    </submittedName>
</protein>
<keyword evidence="2" id="KW-1185">Reference proteome</keyword>
<name>A0ACD3V3B6_9BRAD</name>
<gene>
    <name evidence="1" type="ORF">J4P68_0027445</name>
</gene>
<reference evidence="1 2" key="1">
    <citation type="journal article" date="2021" name="Int. J. Syst. Evol. Microbiol.">
        <title>Bradyrhizobium septentrionale sp. nov. (sv. septentrionale) and Bradyrhizobium quebecense sp. nov. (sv. septentrionale) associated with legumes native to Canada possess rearranged symbiosis genes and numerous insertion sequences.</title>
        <authorList>
            <person name="Bromfield E.S.P."/>
            <person name="Cloutier S."/>
        </authorList>
    </citation>
    <scope>NUCLEOTIDE SEQUENCE [LARGE SCALE GENOMIC DNA]</scope>
    <source>
        <strain evidence="1 2">12S5</strain>
    </source>
</reference>
<organism evidence="1 2">
    <name type="scientific">Bradyrhizobium quebecense</name>
    <dbReference type="NCBI Taxonomy" id="2748629"/>
    <lineage>
        <taxon>Bacteria</taxon>
        <taxon>Pseudomonadati</taxon>
        <taxon>Pseudomonadota</taxon>
        <taxon>Alphaproteobacteria</taxon>
        <taxon>Hyphomicrobiales</taxon>
        <taxon>Nitrobacteraceae</taxon>
        <taxon>Bradyrhizobium</taxon>
    </lineage>
</organism>
<sequence>MSNLSKMVAVMVGAAAFAVAGCNAQPTQITILATNDIHGGIEPGVASDGTIEGGLAAFSGTVKAIKAGLKIRLGEQAGVLVVDAGDQFQGTLISNYNEGRLVFEAMSRAGYDVAITGNHDYDFGPVGWLQDAPTTPDQDPRGALKAALAVAQFPLISANTFLTSSLQDAAGGQVQVDQQGCVPKVMPDHQPVIDWGKAARPDFLKPYLIKGVAGVRVAIIGIDNVFTPTTTTAADVSDLCFENEAEAYLRVRSELDGRADVFILLIHDGETDKTHDLSVQIQSLMSSAKPRHGAIVDAVISGHTHYTYNRSVAGVPVIQSGANGQAYGRVDLVYDPKFGGIDPSKTRSYAGVRTFQDKCAAEAKDYCTVDAASHAVMYEGVPFQNDDGITQLIAKERQAIASLAGQVLGHATAKVVVNRVDESALADDLTDLLRGISAADVALMNTGGIRAPLDQGDVTYEALFRVIPFNNHGVTIGPMRASALLKALAQSAQTCGSYGALMQSGLKVRIQKDCDAPANRDHVDPKGRLIHVETLDGKVLLDDTGACPPPGPGEDPVLTVATLDFIAAGGSGYDMFKNVPQIKDIGIVREAMKDLLSSTPKTFKPGDMDGRWAVHKPPH</sequence>
<evidence type="ECO:0000313" key="1">
    <source>
        <dbReference type="EMBL" id="UGY00837.1"/>
    </source>
</evidence>
<evidence type="ECO:0000313" key="2">
    <source>
        <dbReference type="Proteomes" id="UP000692816"/>
    </source>
</evidence>
<dbReference type="EMBL" id="CP088282">
    <property type="protein sequence ID" value="UGY00837.1"/>
    <property type="molecule type" value="Genomic_DNA"/>
</dbReference>
<dbReference type="Proteomes" id="UP000692816">
    <property type="component" value="Chromosome"/>
</dbReference>
<proteinExistence type="predicted"/>
<accession>A0ACD3V3B6</accession>